<organism evidence="2 3">
    <name type="scientific">Actinokineospora xionganensis</name>
    <dbReference type="NCBI Taxonomy" id="2684470"/>
    <lineage>
        <taxon>Bacteria</taxon>
        <taxon>Bacillati</taxon>
        <taxon>Actinomycetota</taxon>
        <taxon>Actinomycetes</taxon>
        <taxon>Pseudonocardiales</taxon>
        <taxon>Pseudonocardiaceae</taxon>
        <taxon>Actinokineospora</taxon>
    </lineage>
</organism>
<dbReference type="InterPro" id="IPR011037">
    <property type="entry name" value="Pyrv_Knase-like_insert_dom_sf"/>
</dbReference>
<name>A0ABR7LDQ0_9PSEU</name>
<dbReference type="PANTHER" id="PTHR14237:SF19">
    <property type="entry name" value="MITOCHONDRIAL AMIDOXIME REDUCING COMPONENT 1"/>
    <property type="match status" value="1"/>
</dbReference>
<dbReference type="RefSeq" id="WP_187223721.1">
    <property type="nucleotide sequence ID" value="NZ_JABVED010000018.1"/>
</dbReference>
<evidence type="ECO:0000259" key="1">
    <source>
        <dbReference type="PROSITE" id="PS51340"/>
    </source>
</evidence>
<dbReference type="InterPro" id="IPR005303">
    <property type="entry name" value="MOCOS_middle"/>
</dbReference>
<feature type="domain" description="MOSC" evidence="1">
    <location>
        <begin position="119"/>
        <end position="268"/>
    </location>
</feature>
<dbReference type="Proteomes" id="UP000734823">
    <property type="component" value="Unassembled WGS sequence"/>
</dbReference>
<keyword evidence="3" id="KW-1185">Reference proteome</keyword>
<dbReference type="Pfam" id="PF03473">
    <property type="entry name" value="MOSC"/>
    <property type="match status" value="1"/>
</dbReference>
<evidence type="ECO:0000313" key="2">
    <source>
        <dbReference type="EMBL" id="MBC6450623.1"/>
    </source>
</evidence>
<comment type="caution">
    <text evidence="2">The sequence shown here is derived from an EMBL/GenBank/DDBJ whole genome shotgun (WGS) entry which is preliminary data.</text>
</comment>
<dbReference type="PANTHER" id="PTHR14237">
    <property type="entry name" value="MOLYBDOPTERIN COFACTOR SULFURASE MOSC"/>
    <property type="match status" value="1"/>
</dbReference>
<proteinExistence type="predicted"/>
<dbReference type="EMBL" id="JABVED010000018">
    <property type="protein sequence ID" value="MBC6450623.1"/>
    <property type="molecule type" value="Genomic_DNA"/>
</dbReference>
<evidence type="ECO:0000313" key="3">
    <source>
        <dbReference type="Proteomes" id="UP000734823"/>
    </source>
</evidence>
<dbReference type="InterPro" id="IPR005302">
    <property type="entry name" value="MoCF_Sase_C"/>
</dbReference>
<gene>
    <name evidence="2" type="ORF">GPZ80_26030</name>
</gene>
<dbReference type="Gene3D" id="2.40.33.20">
    <property type="entry name" value="PK beta-barrel domain-like"/>
    <property type="match status" value="1"/>
</dbReference>
<reference evidence="2 3" key="1">
    <citation type="submission" date="2020-06" db="EMBL/GenBank/DDBJ databases">
        <title>Actinokineospora xiongansis sp. nov., isolated from soil of Baiyangdian.</title>
        <authorList>
            <person name="Zhang X."/>
        </authorList>
    </citation>
    <scope>NUCLEOTIDE SEQUENCE [LARGE SCALE GENOMIC DNA]</scope>
    <source>
        <strain evidence="2 3">HBU206404</strain>
    </source>
</reference>
<protein>
    <submittedName>
        <fullName evidence="2">YaeP family protein</fullName>
    </submittedName>
</protein>
<sequence length="275" mass="29479">MAIVTDLKCFPIKGCAGVPLADALMTSAGLAHDRTFMVIGEDGVFRSQRRSPRLAVIEPSVSAAGDRITLRAPGFTPVDVEVDLTRPRRDLTMFGDPYRGIDLGGEAAAWLSEVLGERVRLVRVPPEHDRVTDGQVPGTSGYADSSAVHLLSRSTLAELNTRLVAAGADPMPLDRFRANLVIDGWAEPSTEDRVRRVRIGDCDLGYTKLAIRCVVTTVDQEAGTKAGPEPLRTLAAYRRAAAGGVSFGAKFSVLRTGKLSVGDALTVDTWGESEF</sequence>
<dbReference type="SUPFAM" id="SSF141673">
    <property type="entry name" value="MOSC N-terminal domain-like"/>
    <property type="match status" value="1"/>
</dbReference>
<accession>A0ABR7LDQ0</accession>
<dbReference type="Pfam" id="PF03476">
    <property type="entry name" value="MOSC_N"/>
    <property type="match status" value="1"/>
</dbReference>
<dbReference type="SUPFAM" id="SSF50800">
    <property type="entry name" value="PK beta-barrel domain-like"/>
    <property type="match status" value="1"/>
</dbReference>
<dbReference type="PROSITE" id="PS51340">
    <property type="entry name" value="MOSC"/>
    <property type="match status" value="1"/>
</dbReference>